<evidence type="ECO:0000256" key="6">
    <source>
        <dbReference type="ARBA" id="ARBA00023136"/>
    </source>
</evidence>
<organism evidence="10 11">
    <name type="scientific">Actinomadura barringtoniae</name>
    <dbReference type="NCBI Taxonomy" id="1427535"/>
    <lineage>
        <taxon>Bacteria</taxon>
        <taxon>Bacillati</taxon>
        <taxon>Actinomycetota</taxon>
        <taxon>Actinomycetes</taxon>
        <taxon>Streptosporangiales</taxon>
        <taxon>Thermomonosporaceae</taxon>
        <taxon>Actinomadura</taxon>
    </lineage>
</organism>
<dbReference type="InterPro" id="IPR036259">
    <property type="entry name" value="MFS_trans_sf"/>
</dbReference>
<keyword evidence="5 8" id="KW-1133">Transmembrane helix</keyword>
<feature type="transmembrane region" description="Helical" evidence="8">
    <location>
        <begin position="103"/>
        <end position="123"/>
    </location>
</feature>
<dbReference type="GO" id="GO:0005886">
    <property type="term" value="C:plasma membrane"/>
    <property type="evidence" value="ECO:0007669"/>
    <property type="project" value="UniProtKB-SubCell"/>
</dbReference>
<keyword evidence="4 8" id="KW-0812">Transmembrane</keyword>
<comment type="subcellular location">
    <subcellularLocation>
        <location evidence="1">Cell membrane</location>
        <topology evidence="1">Multi-pass membrane protein</topology>
    </subcellularLocation>
</comment>
<feature type="transmembrane region" description="Helical" evidence="8">
    <location>
        <begin position="396"/>
        <end position="413"/>
    </location>
</feature>
<comment type="caution">
    <text evidence="10">The sequence shown here is derived from an EMBL/GenBank/DDBJ whole genome shotgun (WGS) entry which is preliminary data.</text>
</comment>
<dbReference type="Pfam" id="PF07690">
    <property type="entry name" value="MFS_1"/>
    <property type="match status" value="1"/>
</dbReference>
<dbReference type="PROSITE" id="PS50850">
    <property type="entry name" value="MFS"/>
    <property type="match status" value="1"/>
</dbReference>
<feature type="transmembrane region" description="Helical" evidence="8">
    <location>
        <begin position="352"/>
        <end position="375"/>
    </location>
</feature>
<feature type="transmembrane region" description="Helical" evidence="8">
    <location>
        <begin position="130"/>
        <end position="153"/>
    </location>
</feature>
<dbReference type="NCBIfam" id="TIGR00711">
    <property type="entry name" value="efflux_EmrB"/>
    <property type="match status" value="1"/>
</dbReference>
<dbReference type="PRINTS" id="PR01036">
    <property type="entry name" value="TCRTETB"/>
</dbReference>
<sequence>MARKWWTLIAVVVGVFMLLLDVTIVNVALPDIQKSFDASLSDLQWVLDAYALALAAGLLTAGSLADRYGRRALFVVGTVIFTTGSLLCGLATGPMFLNLARGGQGIGGAIMFATSLALLTDAFRGKDRGVAFGVFGAVTGIAVAVGPVLGGLITSGLSWRWIFLVNIPIGVAAVAVTLLRVNESRDPDAARLDWAGLVTFTGGLAALVYGLISSADGWGETKVVVSLAFAALLLVAFGVVEAVQRRPMLDLSLFRKPTFSGGLIAAFAISASLFSLLTYVVLYLQNQLGFSALDTGLRTLFLTGAIFLTAGIAGRLTTVVPVRVMISAGFVLIGTGLLLMHGVTTTSGWTHLIPGLILAGVGAGLVNVPLASTAVGVVEPARAGMASGINATLRQVGIATGIATLGSLFSAQIRDTVTDRLRQSPLAPQAHQIADGIGGGAFGGGSGGAGGPGGEQGRRIIGSAARAGFVDGLNEILLVGAGIALVAAVTSLLLIRGRDFVEEPDADSPPASGTASGTESGTAPNGAGAPGASGTPQPSHS</sequence>
<dbReference type="Gene3D" id="1.20.1250.20">
    <property type="entry name" value="MFS general substrate transporter like domains"/>
    <property type="match status" value="1"/>
</dbReference>
<dbReference type="InterPro" id="IPR011701">
    <property type="entry name" value="MFS"/>
</dbReference>
<feature type="domain" description="Major facilitator superfamily (MFS) profile" evidence="9">
    <location>
        <begin position="7"/>
        <end position="499"/>
    </location>
</feature>
<evidence type="ECO:0000256" key="8">
    <source>
        <dbReference type="SAM" id="Phobius"/>
    </source>
</evidence>
<keyword evidence="2" id="KW-0813">Transport</keyword>
<dbReference type="EMBL" id="JAGEOJ010000002">
    <property type="protein sequence ID" value="MBO2446564.1"/>
    <property type="molecule type" value="Genomic_DNA"/>
</dbReference>
<evidence type="ECO:0000313" key="11">
    <source>
        <dbReference type="Proteomes" id="UP000669179"/>
    </source>
</evidence>
<feature type="transmembrane region" description="Helical" evidence="8">
    <location>
        <begin position="159"/>
        <end position="180"/>
    </location>
</feature>
<dbReference type="PANTHER" id="PTHR42718:SF49">
    <property type="entry name" value="EXPORT PROTEIN"/>
    <property type="match status" value="1"/>
</dbReference>
<evidence type="ECO:0000256" key="4">
    <source>
        <dbReference type="ARBA" id="ARBA00022692"/>
    </source>
</evidence>
<dbReference type="RefSeq" id="WP_208254157.1">
    <property type="nucleotide sequence ID" value="NZ_JAGEOJ010000002.1"/>
</dbReference>
<proteinExistence type="predicted"/>
<protein>
    <submittedName>
        <fullName evidence="10">MFS transporter</fullName>
    </submittedName>
</protein>
<reference evidence="10" key="1">
    <citation type="submission" date="2021-03" db="EMBL/GenBank/DDBJ databases">
        <authorList>
            <person name="Kanchanasin P."/>
            <person name="Saeng-In P."/>
            <person name="Phongsopitanun W."/>
            <person name="Yuki M."/>
            <person name="Kudo T."/>
            <person name="Ohkuma M."/>
            <person name="Tanasupawat S."/>
        </authorList>
    </citation>
    <scope>NUCLEOTIDE SEQUENCE</scope>
    <source>
        <strain evidence="10">GKU 128</strain>
    </source>
</reference>
<dbReference type="CDD" id="cd17321">
    <property type="entry name" value="MFS_MMR_MDR_like"/>
    <property type="match status" value="1"/>
</dbReference>
<dbReference type="AlphaFoldDB" id="A0A939PBI1"/>
<feature type="transmembrane region" description="Helical" evidence="8">
    <location>
        <begin position="296"/>
        <end position="313"/>
    </location>
</feature>
<evidence type="ECO:0000259" key="9">
    <source>
        <dbReference type="PROSITE" id="PS50850"/>
    </source>
</evidence>
<evidence type="ECO:0000256" key="2">
    <source>
        <dbReference type="ARBA" id="ARBA00022448"/>
    </source>
</evidence>
<feature type="transmembrane region" description="Helical" evidence="8">
    <location>
        <begin position="320"/>
        <end position="340"/>
    </location>
</feature>
<feature type="transmembrane region" description="Helical" evidence="8">
    <location>
        <begin position="7"/>
        <end position="29"/>
    </location>
</feature>
<evidence type="ECO:0000256" key="7">
    <source>
        <dbReference type="SAM" id="MobiDB-lite"/>
    </source>
</evidence>
<feature type="transmembrane region" description="Helical" evidence="8">
    <location>
        <begin position="224"/>
        <end position="243"/>
    </location>
</feature>
<feature type="transmembrane region" description="Helical" evidence="8">
    <location>
        <begin position="49"/>
        <end position="65"/>
    </location>
</feature>
<name>A0A939PBI1_9ACTN</name>
<evidence type="ECO:0000256" key="5">
    <source>
        <dbReference type="ARBA" id="ARBA00022989"/>
    </source>
</evidence>
<dbReference type="PANTHER" id="PTHR42718">
    <property type="entry name" value="MAJOR FACILITATOR SUPERFAMILY MULTIDRUG TRANSPORTER MFSC"/>
    <property type="match status" value="1"/>
</dbReference>
<feature type="transmembrane region" description="Helical" evidence="8">
    <location>
        <begin position="476"/>
        <end position="495"/>
    </location>
</feature>
<feature type="transmembrane region" description="Helical" evidence="8">
    <location>
        <begin position="263"/>
        <end position="284"/>
    </location>
</feature>
<dbReference type="InterPro" id="IPR020846">
    <property type="entry name" value="MFS_dom"/>
</dbReference>
<dbReference type="InterPro" id="IPR004638">
    <property type="entry name" value="EmrB-like"/>
</dbReference>
<dbReference type="GO" id="GO:0022857">
    <property type="term" value="F:transmembrane transporter activity"/>
    <property type="evidence" value="ECO:0007669"/>
    <property type="project" value="InterPro"/>
</dbReference>
<dbReference type="SUPFAM" id="SSF103473">
    <property type="entry name" value="MFS general substrate transporter"/>
    <property type="match status" value="1"/>
</dbReference>
<feature type="region of interest" description="Disordered" evidence="7">
    <location>
        <begin position="502"/>
        <end position="541"/>
    </location>
</feature>
<feature type="transmembrane region" description="Helical" evidence="8">
    <location>
        <begin position="72"/>
        <end position="97"/>
    </location>
</feature>
<keyword evidence="3" id="KW-1003">Cell membrane</keyword>
<feature type="compositionally biased region" description="Low complexity" evidence="7">
    <location>
        <begin position="520"/>
        <end position="541"/>
    </location>
</feature>
<evidence type="ECO:0000256" key="3">
    <source>
        <dbReference type="ARBA" id="ARBA00022475"/>
    </source>
</evidence>
<dbReference type="Proteomes" id="UP000669179">
    <property type="component" value="Unassembled WGS sequence"/>
</dbReference>
<evidence type="ECO:0000256" key="1">
    <source>
        <dbReference type="ARBA" id="ARBA00004651"/>
    </source>
</evidence>
<evidence type="ECO:0000313" key="10">
    <source>
        <dbReference type="EMBL" id="MBO2446564.1"/>
    </source>
</evidence>
<keyword evidence="6 8" id="KW-0472">Membrane</keyword>
<dbReference type="Gene3D" id="1.20.1720.10">
    <property type="entry name" value="Multidrug resistance protein D"/>
    <property type="match status" value="1"/>
</dbReference>
<accession>A0A939PBI1</accession>
<feature type="transmembrane region" description="Helical" evidence="8">
    <location>
        <begin position="192"/>
        <end position="212"/>
    </location>
</feature>
<keyword evidence="11" id="KW-1185">Reference proteome</keyword>
<gene>
    <name evidence="10" type="ORF">J4573_05645</name>
</gene>